<accession>A0A0F9QH52</accession>
<evidence type="ECO:0000313" key="1">
    <source>
        <dbReference type="EMBL" id="KKN04648.1"/>
    </source>
</evidence>
<organism evidence="1">
    <name type="scientific">marine sediment metagenome</name>
    <dbReference type="NCBI Taxonomy" id="412755"/>
    <lineage>
        <taxon>unclassified sequences</taxon>
        <taxon>metagenomes</taxon>
        <taxon>ecological metagenomes</taxon>
    </lineage>
</organism>
<sequence length="68" mass="8119">MSDKNGNGVLKRVGENFAKEIKEIQKAREKKGIHKRHNSIRYLTELLVRHDDYEHIKQSMINFQEKIQ</sequence>
<name>A0A0F9QH52_9ZZZZ</name>
<comment type="caution">
    <text evidence="1">The sequence shown here is derived from an EMBL/GenBank/DDBJ whole genome shotgun (WGS) entry which is preliminary data.</text>
</comment>
<dbReference type="AlphaFoldDB" id="A0A0F9QH52"/>
<gene>
    <name evidence="1" type="ORF">LCGC14_1095340</name>
</gene>
<proteinExistence type="predicted"/>
<reference evidence="1" key="1">
    <citation type="journal article" date="2015" name="Nature">
        <title>Complex archaea that bridge the gap between prokaryotes and eukaryotes.</title>
        <authorList>
            <person name="Spang A."/>
            <person name="Saw J.H."/>
            <person name="Jorgensen S.L."/>
            <person name="Zaremba-Niedzwiedzka K."/>
            <person name="Martijn J."/>
            <person name="Lind A.E."/>
            <person name="van Eijk R."/>
            <person name="Schleper C."/>
            <person name="Guy L."/>
            <person name="Ettema T.J."/>
        </authorList>
    </citation>
    <scope>NUCLEOTIDE SEQUENCE</scope>
</reference>
<protein>
    <submittedName>
        <fullName evidence="1">Uncharacterized protein</fullName>
    </submittedName>
</protein>
<dbReference type="EMBL" id="LAZR01004893">
    <property type="protein sequence ID" value="KKN04648.1"/>
    <property type="molecule type" value="Genomic_DNA"/>
</dbReference>